<comment type="caution">
    <text evidence="3">The sequence shown here is derived from an EMBL/GenBank/DDBJ whole genome shotgun (WGS) entry which is preliminary data.</text>
</comment>
<dbReference type="InterPro" id="IPR001789">
    <property type="entry name" value="Sig_transdc_resp-reg_receiver"/>
</dbReference>
<dbReference type="Proteomes" id="UP001565369">
    <property type="component" value="Unassembled WGS sequence"/>
</dbReference>
<reference evidence="3 4" key="1">
    <citation type="submission" date="2024-07" db="EMBL/GenBank/DDBJ databases">
        <title>Genomic Encyclopedia of Type Strains, Phase V (KMG-V): Genome sequencing to study the core and pangenomes of soil and plant-associated prokaryotes.</title>
        <authorList>
            <person name="Whitman W."/>
        </authorList>
    </citation>
    <scope>NUCLEOTIDE SEQUENCE [LARGE SCALE GENOMIC DNA]</scope>
    <source>
        <strain evidence="3 4">USDA 152</strain>
    </source>
</reference>
<feature type="domain" description="Response regulatory" evidence="2">
    <location>
        <begin position="61"/>
        <end position="172"/>
    </location>
</feature>
<accession>A0ABV4FPU5</accession>
<sequence>MHSLCAQVDRLENDNVVGFVPGTSLMRCAQASCRGSPDPNPHTQDAIMTPALSNGSSWPADVLIVEDDPIIAIDFEDRLLGFGVTGVRTVGSVTQALGAIAKRAPDFALLDVELIRETSFAVAARLAALKIPFVFVTGYGAEARIPPEFSGQPRLQKPCSSDALEAALKVRALD</sequence>
<proteinExistence type="predicted"/>
<feature type="modified residue" description="4-aspartylphosphate" evidence="1">
    <location>
        <position position="111"/>
    </location>
</feature>
<protein>
    <submittedName>
        <fullName evidence="3">CheY-like chemotaxis protein</fullName>
    </submittedName>
</protein>
<name>A0ABV4FPU5_9BRAD</name>
<dbReference type="SMART" id="SM00448">
    <property type="entry name" value="REC"/>
    <property type="match status" value="1"/>
</dbReference>
<organism evidence="3 4">
    <name type="scientific">Bradyrhizobium ottawaense</name>
    <dbReference type="NCBI Taxonomy" id="931866"/>
    <lineage>
        <taxon>Bacteria</taxon>
        <taxon>Pseudomonadati</taxon>
        <taxon>Pseudomonadota</taxon>
        <taxon>Alphaproteobacteria</taxon>
        <taxon>Hyphomicrobiales</taxon>
        <taxon>Nitrobacteraceae</taxon>
        <taxon>Bradyrhizobium</taxon>
    </lineage>
</organism>
<dbReference type="SUPFAM" id="SSF52172">
    <property type="entry name" value="CheY-like"/>
    <property type="match status" value="1"/>
</dbReference>
<dbReference type="Gene3D" id="3.40.50.2300">
    <property type="match status" value="1"/>
</dbReference>
<evidence type="ECO:0000256" key="1">
    <source>
        <dbReference type="PROSITE-ProRule" id="PRU00169"/>
    </source>
</evidence>
<gene>
    <name evidence="3" type="ORF">ABIG07_002575</name>
</gene>
<keyword evidence="4" id="KW-1185">Reference proteome</keyword>
<dbReference type="Pfam" id="PF00072">
    <property type="entry name" value="Response_reg"/>
    <property type="match status" value="1"/>
</dbReference>
<dbReference type="InterPro" id="IPR011006">
    <property type="entry name" value="CheY-like_superfamily"/>
</dbReference>
<evidence type="ECO:0000313" key="4">
    <source>
        <dbReference type="Proteomes" id="UP001565369"/>
    </source>
</evidence>
<evidence type="ECO:0000259" key="2">
    <source>
        <dbReference type="PROSITE" id="PS50110"/>
    </source>
</evidence>
<keyword evidence="1" id="KW-0597">Phosphoprotein</keyword>
<dbReference type="EMBL" id="JBGBZJ010000003">
    <property type="protein sequence ID" value="MEY9453627.1"/>
    <property type="molecule type" value="Genomic_DNA"/>
</dbReference>
<evidence type="ECO:0000313" key="3">
    <source>
        <dbReference type="EMBL" id="MEY9453627.1"/>
    </source>
</evidence>
<dbReference type="PROSITE" id="PS50110">
    <property type="entry name" value="RESPONSE_REGULATORY"/>
    <property type="match status" value="1"/>
</dbReference>